<feature type="compositionally biased region" description="Basic and acidic residues" evidence="1">
    <location>
        <begin position="29"/>
        <end position="42"/>
    </location>
</feature>
<dbReference type="AlphaFoldDB" id="A0A8T0XN91"/>
<accession>A0A8T0XN91</accession>
<name>A0A8T0XN91_PANVG</name>
<comment type="caution">
    <text evidence="2">The sequence shown here is derived from an EMBL/GenBank/DDBJ whole genome shotgun (WGS) entry which is preliminary data.</text>
</comment>
<evidence type="ECO:0000313" key="2">
    <source>
        <dbReference type="EMBL" id="KAG2659516.1"/>
    </source>
</evidence>
<sequence>MDSRCPLSDLTNTPPTSRGVRKRTITEAGLHHDLDITGREYADENSPCTNTDPGSTGLLFSHENTPDPGERKRSKSSQRCACLMKKGPRLMTDAERIIIVRRLKYLRH</sequence>
<organism evidence="2 3">
    <name type="scientific">Panicum virgatum</name>
    <name type="common">Blackwell switchgrass</name>
    <dbReference type="NCBI Taxonomy" id="38727"/>
    <lineage>
        <taxon>Eukaryota</taxon>
        <taxon>Viridiplantae</taxon>
        <taxon>Streptophyta</taxon>
        <taxon>Embryophyta</taxon>
        <taxon>Tracheophyta</taxon>
        <taxon>Spermatophyta</taxon>
        <taxon>Magnoliopsida</taxon>
        <taxon>Liliopsida</taxon>
        <taxon>Poales</taxon>
        <taxon>Poaceae</taxon>
        <taxon>PACMAD clade</taxon>
        <taxon>Panicoideae</taxon>
        <taxon>Panicodae</taxon>
        <taxon>Paniceae</taxon>
        <taxon>Panicinae</taxon>
        <taxon>Panicum</taxon>
        <taxon>Panicum sect. Hiantes</taxon>
    </lineage>
</organism>
<proteinExistence type="predicted"/>
<feature type="region of interest" description="Disordered" evidence="1">
    <location>
        <begin position="1"/>
        <end position="79"/>
    </location>
</feature>
<dbReference type="EMBL" id="CM029037">
    <property type="protein sequence ID" value="KAG2659516.1"/>
    <property type="molecule type" value="Genomic_DNA"/>
</dbReference>
<keyword evidence="3" id="KW-1185">Reference proteome</keyword>
<dbReference type="Proteomes" id="UP000823388">
    <property type="component" value="Chromosome 1K"/>
</dbReference>
<protein>
    <submittedName>
        <fullName evidence="2">Uncharacterized protein</fullName>
    </submittedName>
</protein>
<evidence type="ECO:0000256" key="1">
    <source>
        <dbReference type="SAM" id="MobiDB-lite"/>
    </source>
</evidence>
<evidence type="ECO:0000313" key="3">
    <source>
        <dbReference type="Proteomes" id="UP000823388"/>
    </source>
</evidence>
<gene>
    <name evidence="2" type="ORF">PVAP13_1KG366500</name>
</gene>
<reference evidence="2" key="1">
    <citation type="submission" date="2020-05" db="EMBL/GenBank/DDBJ databases">
        <title>WGS assembly of Panicum virgatum.</title>
        <authorList>
            <person name="Lovell J.T."/>
            <person name="Jenkins J."/>
            <person name="Shu S."/>
            <person name="Juenger T.E."/>
            <person name="Schmutz J."/>
        </authorList>
    </citation>
    <scope>NUCLEOTIDE SEQUENCE</scope>
    <source>
        <strain evidence="2">AP13</strain>
    </source>
</reference>
<dbReference type="EMBL" id="CM029037">
    <property type="protein sequence ID" value="KAG2659517.1"/>
    <property type="molecule type" value="Genomic_DNA"/>
</dbReference>